<dbReference type="Gene3D" id="3.40.50.720">
    <property type="entry name" value="NAD(P)-binding Rossmann-like Domain"/>
    <property type="match status" value="2"/>
</dbReference>
<dbReference type="Gene3D" id="3.40.50.10860">
    <property type="entry name" value="Leucine Dehydrogenase, chain A, domain 1"/>
    <property type="match status" value="1"/>
</dbReference>
<dbReference type="AlphaFoldDB" id="A0A1Z5T868"/>
<dbReference type="SUPFAM" id="SSF53223">
    <property type="entry name" value="Aminoacid dehydrogenase-like, N-terminal domain"/>
    <property type="match status" value="2"/>
</dbReference>
<dbReference type="InterPro" id="IPR022893">
    <property type="entry name" value="Shikimate_DH_fam"/>
</dbReference>
<dbReference type="CDD" id="cd01065">
    <property type="entry name" value="NAD_bind_Shikimate_DH"/>
    <property type="match status" value="1"/>
</dbReference>
<dbReference type="InterPro" id="IPR041121">
    <property type="entry name" value="SDH_C"/>
</dbReference>
<comment type="caution">
    <text evidence="4">The sequence shown here is derived from an EMBL/GenBank/DDBJ whole genome shotgun (WGS) entry which is preliminary data.</text>
</comment>
<dbReference type="Pfam" id="PF18317">
    <property type="entry name" value="SDH_C"/>
    <property type="match status" value="1"/>
</dbReference>
<dbReference type="OrthoDB" id="204377at2759"/>
<dbReference type="Proteomes" id="UP000194280">
    <property type="component" value="Unassembled WGS sequence"/>
</dbReference>
<dbReference type="InterPro" id="IPR006151">
    <property type="entry name" value="Shikm_DH/Glu-tRNA_Rdtase"/>
</dbReference>
<dbReference type="GO" id="GO:0009423">
    <property type="term" value="P:chorismate biosynthetic process"/>
    <property type="evidence" value="ECO:0007669"/>
    <property type="project" value="UniProtKB-UniPathway"/>
</dbReference>
<dbReference type="SUPFAM" id="SSF51735">
    <property type="entry name" value="NAD(P)-binding Rossmann-fold domains"/>
    <property type="match status" value="2"/>
</dbReference>
<dbReference type="PANTHER" id="PTHR21089:SF26">
    <property type="entry name" value="AROM POLYPEPTIDE, PUTATIVE-RELATED"/>
    <property type="match status" value="1"/>
</dbReference>
<dbReference type="EMBL" id="MUNK01000098">
    <property type="protein sequence ID" value="OTA32217.1"/>
    <property type="molecule type" value="Genomic_DNA"/>
</dbReference>
<dbReference type="InterPro" id="IPR046346">
    <property type="entry name" value="Aminoacid_DH-like_N_sf"/>
</dbReference>
<dbReference type="UniPathway" id="UPA00053">
    <property type="reaction ID" value="UER00087"/>
</dbReference>
<evidence type="ECO:0000313" key="5">
    <source>
        <dbReference type="Proteomes" id="UP000194280"/>
    </source>
</evidence>
<gene>
    <name evidence="4" type="ORF">BTJ68_06229</name>
</gene>
<name>A0A1Z5T868_HORWE</name>
<organism evidence="4 5">
    <name type="scientific">Hortaea werneckii EXF-2000</name>
    <dbReference type="NCBI Taxonomy" id="1157616"/>
    <lineage>
        <taxon>Eukaryota</taxon>
        <taxon>Fungi</taxon>
        <taxon>Dikarya</taxon>
        <taxon>Ascomycota</taxon>
        <taxon>Pezizomycotina</taxon>
        <taxon>Dothideomycetes</taxon>
        <taxon>Dothideomycetidae</taxon>
        <taxon>Mycosphaerellales</taxon>
        <taxon>Teratosphaeriaceae</taxon>
        <taxon>Hortaea</taxon>
    </lineage>
</organism>
<feature type="domain" description="SDH C-terminal" evidence="3">
    <location>
        <begin position="468"/>
        <end position="497"/>
    </location>
</feature>
<dbReference type="GO" id="GO:0004764">
    <property type="term" value="F:shikimate 3-dehydrogenase (NADP+) activity"/>
    <property type="evidence" value="ECO:0007669"/>
    <property type="project" value="InterPro"/>
</dbReference>
<evidence type="ECO:0000259" key="1">
    <source>
        <dbReference type="Pfam" id="PF01488"/>
    </source>
</evidence>
<dbReference type="InterPro" id="IPR010110">
    <property type="entry name" value="Shikimate_DH_AroM-type"/>
</dbReference>
<dbReference type="GO" id="GO:0005737">
    <property type="term" value="C:cytoplasm"/>
    <property type="evidence" value="ECO:0007669"/>
    <property type="project" value="InterPro"/>
</dbReference>
<proteinExistence type="predicted"/>
<protein>
    <recommendedName>
        <fullName evidence="6">Shikimate dehydrogenase substrate binding N-terminal domain-containing protein</fullName>
    </recommendedName>
</protein>
<dbReference type="InterPro" id="IPR013708">
    <property type="entry name" value="Shikimate_DH-bd_N"/>
</dbReference>
<sequence length="509" mass="56307">MSSQKNLHLIGIGVGHSIAPVMHNHICKRLQQPYVFHATEAQTLDDPALIFGAGGASRAAVYALSVHLKCPEIYVVNRDDKEVEALEQDTAKMRSTVGTRMTHITSVQQAQTLETPYYIVGTVPDFQPQSEPEKVAFRIFDHFMISAKVPGVFLDMCFKPIETRKIQLAKTYSWTTVAGTDIIGHQILEQYRVWFSPGTNAEVISADLAREAWNVLNNEAKSSPGINYEVEAFYIFGNGISFSISPTIHNAGFKHDQLPYRYQIQESSDIDGVAHLIEREDFRGASVTMPHKLQVHKFCQQQSQTALAIGAINTLVVSGQGRNRVITGDNTDWSGLHSIIKSYKNSTGRPAETGLVLGAGGASRAAFYAMHQAGLKNIYLVNRTKDVAESVREQFSDLFKITVLESAKDMPKDYDVVIGTVPAHVTTEEQFKGIFRGHGLCIDMSYKPRQTPLLAVAQRSDGWVTVPGVQVLLSQAFDQYKLWTGREAPRKAIVDAVVAKEGGDQIQKL</sequence>
<dbReference type="Pfam" id="PF08501">
    <property type="entry name" value="Shikimate_dh_N"/>
    <property type="match status" value="1"/>
</dbReference>
<dbReference type="InParanoid" id="A0A1Z5T868"/>
<dbReference type="GO" id="GO:0019632">
    <property type="term" value="P:shikimate metabolic process"/>
    <property type="evidence" value="ECO:0007669"/>
    <property type="project" value="TreeGrafter"/>
</dbReference>
<evidence type="ECO:0008006" key="6">
    <source>
        <dbReference type="Google" id="ProtNLM"/>
    </source>
</evidence>
<accession>A0A1Z5T868</accession>
<dbReference type="InterPro" id="IPR036291">
    <property type="entry name" value="NAD(P)-bd_dom_sf"/>
</dbReference>
<dbReference type="Pfam" id="PF01488">
    <property type="entry name" value="Shikimate_DH"/>
    <property type="match status" value="1"/>
</dbReference>
<evidence type="ECO:0000259" key="2">
    <source>
        <dbReference type="Pfam" id="PF08501"/>
    </source>
</evidence>
<feature type="domain" description="Shikimate dehydrogenase substrate binding N-terminal" evidence="2">
    <location>
        <begin position="235"/>
        <end position="315"/>
    </location>
</feature>
<evidence type="ECO:0000313" key="4">
    <source>
        <dbReference type="EMBL" id="OTA32217.1"/>
    </source>
</evidence>
<dbReference type="VEuPathDB" id="FungiDB:BTJ68_06229"/>
<evidence type="ECO:0000259" key="3">
    <source>
        <dbReference type="Pfam" id="PF18317"/>
    </source>
</evidence>
<reference evidence="4 5" key="1">
    <citation type="submission" date="2017-01" db="EMBL/GenBank/DDBJ databases">
        <title>The recent genome duplication of the halophilic yeast Hortaea werneckii: insights from long-read sequencing.</title>
        <authorList>
            <person name="Sinha S."/>
            <person name="Flibotte S."/>
            <person name="Neira M."/>
            <person name="Lenassi M."/>
            <person name="Gostincar C."/>
            <person name="Stajich J.E."/>
            <person name="Nislow C.E."/>
        </authorList>
    </citation>
    <scope>NUCLEOTIDE SEQUENCE [LARGE SCALE GENOMIC DNA]</scope>
    <source>
        <strain evidence="4 5">EXF-2000</strain>
    </source>
</reference>
<feature type="domain" description="Quinate/shikimate 5-dehydrogenase/glutamyl-tRNA reductase" evidence="1">
    <location>
        <begin position="354"/>
        <end position="434"/>
    </location>
</feature>
<dbReference type="PANTHER" id="PTHR21089">
    <property type="entry name" value="SHIKIMATE DEHYDROGENASE"/>
    <property type="match status" value="1"/>
</dbReference>
<dbReference type="NCBIfam" id="TIGR01809">
    <property type="entry name" value="Shik-DH-AROM"/>
    <property type="match status" value="1"/>
</dbReference>
<dbReference type="STRING" id="1157616.A0A1Z5T868"/>
<keyword evidence="5" id="KW-1185">Reference proteome</keyword>